<evidence type="ECO:0000256" key="1">
    <source>
        <dbReference type="ARBA" id="ARBA00022603"/>
    </source>
</evidence>
<dbReference type="InterPro" id="IPR041698">
    <property type="entry name" value="Methyltransf_25"/>
</dbReference>
<dbReference type="CDD" id="cd02440">
    <property type="entry name" value="AdoMet_MTases"/>
    <property type="match status" value="1"/>
</dbReference>
<dbReference type="GO" id="GO:0032259">
    <property type="term" value="P:methylation"/>
    <property type="evidence" value="ECO:0007669"/>
    <property type="project" value="UniProtKB-KW"/>
</dbReference>
<keyword evidence="1 4" id="KW-0489">Methyltransferase</keyword>
<dbReference type="SUPFAM" id="SSF53335">
    <property type="entry name" value="S-adenosyl-L-methionine-dependent methyltransferases"/>
    <property type="match status" value="1"/>
</dbReference>
<dbReference type="PANTHER" id="PTHR43861:SF1">
    <property type="entry name" value="TRANS-ACONITATE 2-METHYLTRANSFERASE"/>
    <property type="match status" value="1"/>
</dbReference>
<dbReference type="Gene3D" id="3.40.50.150">
    <property type="entry name" value="Vaccinia Virus protein VP39"/>
    <property type="match status" value="1"/>
</dbReference>
<dbReference type="InterPro" id="IPR029063">
    <property type="entry name" value="SAM-dependent_MTases_sf"/>
</dbReference>
<accession>A0ABS0L6M9</accession>
<dbReference type="PANTHER" id="PTHR43861">
    <property type="entry name" value="TRANS-ACONITATE 2-METHYLTRANSFERASE-RELATED"/>
    <property type="match status" value="1"/>
</dbReference>
<keyword evidence="2" id="KW-0808">Transferase</keyword>
<comment type="caution">
    <text evidence="4">The sequence shown here is derived from an EMBL/GenBank/DDBJ whole genome shotgun (WGS) entry which is preliminary data.</text>
</comment>
<evidence type="ECO:0000256" key="2">
    <source>
        <dbReference type="ARBA" id="ARBA00022679"/>
    </source>
</evidence>
<evidence type="ECO:0000313" key="4">
    <source>
        <dbReference type="EMBL" id="MBG8555772.1"/>
    </source>
</evidence>
<dbReference type="GO" id="GO:0008168">
    <property type="term" value="F:methyltransferase activity"/>
    <property type="evidence" value="ECO:0007669"/>
    <property type="project" value="UniProtKB-KW"/>
</dbReference>
<organism evidence="4 5">
    <name type="scientific">Hymenobacter guriensis</name>
    <dbReference type="NCBI Taxonomy" id="2793065"/>
    <lineage>
        <taxon>Bacteria</taxon>
        <taxon>Pseudomonadati</taxon>
        <taxon>Bacteroidota</taxon>
        <taxon>Cytophagia</taxon>
        <taxon>Cytophagales</taxon>
        <taxon>Hymenobacteraceae</taxon>
        <taxon>Hymenobacter</taxon>
    </lineage>
</organism>
<dbReference type="Pfam" id="PF13649">
    <property type="entry name" value="Methyltransf_25"/>
    <property type="match status" value="1"/>
</dbReference>
<name>A0ABS0L6M9_9BACT</name>
<feature type="domain" description="Methyltransferase" evidence="3">
    <location>
        <begin position="27"/>
        <end position="132"/>
    </location>
</feature>
<reference evidence="4 5" key="1">
    <citation type="submission" date="2020-11" db="EMBL/GenBank/DDBJ databases">
        <title>Hymenobacter sp.</title>
        <authorList>
            <person name="Kim M.K."/>
        </authorList>
    </citation>
    <scope>NUCLEOTIDE SEQUENCE [LARGE SCALE GENOMIC DNA]</scope>
    <source>
        <strain evidence="4 5">BT594</strain>
    </source>
</reference>
<dbReference type="Proteomes" id="UP000601099">
    <property type="component" value="Unassembled WGS sequence"/>
</dbReference>
<gene>
    <name evidence="4" type="ORF">I5L79_19670</name>
</gene>
<evidence type="ECO:0000259" key="3">
    <source>
        <dbReference type="Pfam" id="PF13649"/>
    </source>
</evidence>
<evidence type="ECO:0000313" key="5">
    <source>
        <dbReference type="Proteomes" id="UP000601099"/>
    </source>
</evidence>
<sequence length="198" mass="22249">MIWLLRYQQGLARFFAHAPFLRPDLKVLDAGCGTGAATLALHAALAERGWQPTHVDAFDLTRSMLSRFWQALQRAAITGVELAEADVRHLDTLPAAWQDYDLIVSSAMLEYLPKAALPAALQGLRQRLRPDGTLVVFISRQSALMVPFITKWWHAQLYGKTELRAAFQQAGFADVVFERFPFPYGYLNAWGHVVVARP</sequence>
<keyword evidence="5" id="KW-1185">Reference proteome</keyword>
<protein>
    <submittedName>
        <fullName evidence="4">Class I SAM-dependent methyltransferase</fullName>
    </submittedName>
</protein>
<dbReference type="EMBL" id="JADWYK010000016">
    <property type="protein sequence ID" value="MBG8555772.1"/>
    <property type="molecule type" value="Genomic_DNA"/>
</dbReference>
<proteinExistence type="predicted"/>